<feature type="region of interest" description="Disordered" evidence="1">
    <location>
        <begin position="37"/>
        <end position="56"/>
    </location>
</feature>
<evidence type="ECO:0000256" key="1">
    <source>
        <dbReference type="SAM" id="MobiDB-lite"/>
    </source>
</evidence>
<reference evidence="2" key="1">
    <citation type="submission" date="2025-08" db="UniProtKB">
        <authorList>
            <consortium name="Ensembl"/>
        </authorList>
    </citation>
    <scope>IDENTIFICATION</scope>
</reference>
<feature type="compositionally biased region" description="Basic and acidic residues" evidence="1">
    <location>
        <begin position="131"/>
        <end position="143"/>
    </location>
</feature>
<protein>
    <submittedName>
        <fullName evidence="2">Family with sequence similarity 177 member B</fullName>
    </submittedName>
</protein>
<dbReference type="AlphaFoldDB" id="A0A8D0B4Q3"/>
<organism evidence="2 3">
    <name type="scientific">Salvator merianae</name>
    <name type="common">Argentine black and white tegu</name>
    <name type="synonym">Tupinambis merianae</name>
    <dbReference type="NCBI Taxonomy" id="96440"/>
    <lineage>
        <taxon>Eukaryota</taxon>
        <taxon>Metazoa</taxon>
        <taxon>Chordata</taxon>
        <taxon>Craniata</taxon>
        <taxon>Vertebrata</taxon>
        <taxon>Euteleostomi</taxon>
        <taxon>Lepidosauria</taxon>
        <taxon>Squamata</taxon>
        <taxon>Bifurcata</taxon>
        <taxon>Unidentata</taxon>
        <taxon>Episquamata</taxon>
        <taxon>Laterata</taxon>
        <taxon>Teiioidea</taxon>
        <taxon>Teiidae</taxon>
        <taxon>Salvator</taxon>
    </lineage>
</organism>
<dbReference type="PANTHER" id="PTHR31206">
    <property type="entry name" value="LP10445P"/>
    <property type="match status" value="1"/>
</dbReference>
<evidence type="ECO:0000313" key="2">
    <source>
        <dbReference type="Ensembl" id="ENSSMRP00000000355.1"/>
    </source>
</evidence>
<dbReference type="OMA" id="YYRTQNQ"/>
<accession>A0A8D0B4Q3</accession>
<feature type="compositionally biased region" description="Acidic residues" evidence="1">
    <location>
        <begin position="40"/>
        <end position="56"/>
    </location>
</feature>
<dbReference type="Ensembl" id="ENSSMRT00000000438.1">
    <property type="protein sequence ID" value="ENSSMRP00000000355.1"/>
    <property type="gene ID" value="ENSSMRG00000000335.1"/>
</dbReference>
<dbReference type="GeneTree" id="ENSGT00390000016736"/>
<keyword evidence="3" id="KW-1185">Reference proteome</keyword>
<sequence>MEDGQTILKEEDDGRMQLGEESSKQDKMPRRVIYFASGESMEEYSTEEEDDTEENSNELLLNTANLSWVSFLRLWVVRVATSTFFTCDFLGGKLATFFGLTESKYQYAVDEYKRTQEKGSESDEESEETPETERSDAPNEMKHLQMESLSYGSIVSPENTVVNINELGDRACQSQNNF</sequence>
<proteinExistence type="predicted"/>
<feature type="region of interest" description="Disordered" evidence="1">
    <location>
        <begin position="115"/>
        <end position="143"/>
    </location>
</feature>
<name>A0A8D0B4Q3_SALMN</name>
<dbReference type="Pfam" id="PF14774">
    <property type="entry name" value="FAM177"/>
    <property type="match status" value="1"/>
</dbReference>
<feature type="region of interest" description="Disordered" evidence="1">
    <location>
        <begin position="1"/>
        <end position="29"/>
    </location>
</feature>
<dbReference type="InterPro" id="IPR028260">
    <property type="entry name" value="FAM177"/>
</dbReference>
<dbReference type="Proteomes" id="UP000694421">
    <property type="component" value="Unplaced"/>
</dbReference>
<evidence type="ECO:0000313" key="3">
    <source>
        <dbReference type="Proteomes" id="UP000694421"/>
    </source>
</evidence>
<reference evidence="2" key="2">
    <citation type="submission" date="2025-09" db="UniProtKB">
        <authorList>
            <consortium name="Ensembl"/>
        </authorList>
    </citation>
    <scope>IDENTIFICATION</scope>
</reference>
<dbReference type="PANTHER" id="PTHR31206:SF9">
    <property type="entry name" value="PROTEIN FAM177B"/>
    <property type="match status" value="1"/>
</dbReference>